<accession>A0A2A6RIS0</accession>
<evidence type="ECO:0000256" key="2">
    <source>
        <dbReference type="ARBA" id="ARBA00023054"/>
    </source>
</evidence>
<organism evidence="4 5">
    <name type="scientific">Candidatus Viridilinea mediisalina</name>
    <dbReference type="NCBI Taxonomy" id="2024553"/>
    <lineage>
        <taxon>Bacteria</taxon>
        <taxon>Bacillati</taxon>
        <taxon>Chloroflexota</taxon>
        <taxon>Chloroflexia</taxon>
        <taxon>Chloroflexales</taxon>
        <taxon>Chloroflexineae</taxon>
        <taxon>Oscillochloridaceae</taxon>
        <taxon>Candidatus Viridilinea</taxon>
    </lineage>
</organism>
<dbReference type="GO" id="GO:0030313">
    <property type="term" value="C:cell envelope"/>
    <property type="evidence" value="ECO:0007669"/>
    <property type="project" value="UniProtKB-SubCell"/>
</dbReference>
<dbReference type="Proteomes" id="UP000220527">
    <property type="component" value="Unassembled WGS sequence"/>
</dbReference>
<dbReference type="EMBL" id="NQWI01000053">
    <property type="protein sequence ID" value="PDW02740.1"/>
    <property type="molecule type" value="Genomic_DNA"/>
</dbReference>
<evidence type="ECO:0008006" key="6">
    <source>
        <dbReference type="Google" id="ProtNLM"/>
    </source>
</evidence>
<dbReference type="PANTHER" id="PTHR32347">
    <property type="entry name" value="EFFLUX SYSTEM COMPONENT YKNX-RELATED"/>
    <property type="match status" value="1"/>
</dbReference>
<evidence type="ECO:0000256" key="3">
    <source>
        <dbReference type="SAM" id="Coils"/>
    </source>
</evidence>
<feature type="coiled-coil region" evidence="3">
    <location>
        <begin position="182"/>
        <end position="209"/>
    </location>
</feature>
<protein>
    <recommendedName>
        <fullName evidence="6">Membrane fusion protein biotin-lipoyl like domain-containing protein</fullName>
    </recommendedName>
</protein>
<dbReference type="PANTHER" id="PTHR32347:SF23">
    <property type="entry name" value="BLL5650 PROTEIN"/>
    <property type="match status" value="1"/>
</dbReference>
<dbReference type="AlphaFoldDB" id="A0A2A6RIS0"/>
<dbReference type="Gene3D" id="2.40.420.20">
    <property type="match status" value="1"/>
</dbReference>
<dbReference type="Gene3D" id="2.40.50.100">
    <property type="match status" value="1"/>
</dbReference>
<comment type="caution">
    <text evidence="4">The sequence shown here is derived from an EMBL/GenBank/DDBJ whole genome shotgun (WGS) entry which is preliminary data.</text>
</comment>
<reference evidence="5" key="1">
    <citation type="submission" date="2017-08" db="EMBL/GenBank/DDBJ databases">
        <authorList>
            <person name="Grouzdev D.S."/>
            <person name="Gaisin V.A."/>
            <person name="Rysina M.S."/>
            <person name="Gorlenko V.M."/>
        </authorList>
    </citation>
    <scope>NUCLEOTIDE SEQUENCE [LARGE SCALE GENOMIC DNA]</scope>
    <source>
        <strain evidence="5">Kir15-3F</strain>
    </source>
</reference>
<evidence type="ECO:0000313" key="5">
    <source>
        <dbReference type="Proteomes" id="UP000220527"/>
    </source>
</evidence>
<evidence type="ECO:0000256" key="1">
    <source>
        <dbReference type="ARBA" id="ARBA00004196"/>
    </source>
</evidence>
<comment type="subcellular location">
    <subcellularLocation>
        <location evidence="1">Cell envelope</location>
    </subcellularLocation>
</comment>
<dbReference type="Gene3D" id="1.20.1600.10">
    <property type="entry name" value="Outer membrane efflux proteins (OEP)"/>
    <property type="match status" value="1"/>
</dbReference>
<evidence type="ECO:0000313" key="4">
    <source>
        <dbReference type="EMBL" id="PDW02740.1"/>
    </source>
</evidence>
<dbReference type="PROSITE" id="PS51257">
    <property type="entry name" value="PROKAR_LIPOPROTEIN"/>
    <property type="match status" value="1"/>
</dbReference>
<name>A0A2A6RIS0_9CHLR</name>
<gene>
    <name evidence="4" type="ORF">CJ255_12280</name>
</gene>
<keyword evidence="2 3" id="KW-0175">Coiled coil</keyword>
<dbReference type="InterPro" id="IPR050465">
    <property type="entry name" value="UPF0194_transport"/>
</dbReference>
<sequence>MVLEGQKVLVEEHMFRRAIIIFSFLLLTTACSLEARIPEPPSTIEALQAPTETQPTAEPAPTVDAEAATFTVQRGTVAAELVLNGRVRFVEVGASFVKSGSIATILVEPGEEVTQGQLLAQLSGADMEDQLLQARADYNQANSAIQQAIAAAQVDVQRAQLGVEAARLQLEDAKRPARPHEITNARALLQQAESRLSTVRNTVSATKNNALEEMNTAVVFLEVAQHRYSDAVLVFETISARTEVGPDLEEARDELREARENLRNAEDRLARARIAYDTALGNEVAAVQNAEAEVMDAQAQLERLLAGPDPIAIAEAERNVRLAEVGVQEASLRLRPDPMLSRAASLAQNQIRNLERELESRQLFAPIAGTVTRIDLTRGGTVLADAPVLIIADATKQEIVTDFTTHRTTLPIGQQVALSFARYPGQQIVGTITGLPTRQRDTFDGQVASQGYTINFSAGDLDLDVGDRVQVRVDLGRAEGVLWLPPAAIDRSEAQAFVILRDRAGERRVDVVLGLESPERIEILSGLAQGDLVVAPNASVTP</sequence>
<feature type="coiled-coil region" evidence="3">
    <location>
        <begin position="245"/>
        <end position="333"/>
    </location>
</feature>
<dbReference type="SUPFAM" id="SSF111369">
    <property type="entry name" value="HlyD-like secretion proteins"/>
    <property type="match status" value="1"/>
</dbReference>
<keyword evidence="5" id="KW-1185">Reference proteome</keyword>
<proteinExistence type="predicted"/>